<name>A0A6V8LGV7_9ACTN</name>
<organism evidence="1 2">
    <name type="scientific">Phytohabitans rumicis</name>
    <dbReference type="NCBI Taxonomy" id="1076125"/>
    <lineage>
        <taxon>Bacteria</taxon>
        <taxon>Bacillati</taxon>
        <taxon>Actinomycetota</taxon>
        <taxon>Actinomycetes</taxon>
        <taxon>Micromonosporales</taxon>
        <taxon>Micromonosporaceae</taxon>
    </lineage>
</organism>
<evidence type="ECO:0000313" key="2">
    <source>
        <dbReference type="Proteomes" id="UP000482960"/>
    </source>
</evidence>
<accession>A0A6V8LGV7</accession>
<protein>
    <submittedName>
        <fullName evidence="1">Gamma-glutamyltranspeptidase</fullName>
    </submittedName>
</protein>
<reference evidence="1 2" key="1">
    <citation type="submission" date="2020-03" db="EMBL/GenBank/DDBJ databases">
        <title>Whole genome shotgun sequence of Phytohabitans rumicis NBRC 108638.</title>
        <authorList>
            <person name="Komaki H."/>
            <person name="Tamura T."/>
        </authorList>
    </citation>
    <scope>NUCLEOTIDE SEQUENCE [LARGE SCALE GENOMIC DNA]</scope>
    <source>
        <strain evidence="1 2">NBRC 108638</strain>
    </source>
</reference>
<dbReference type="InterPro" id="IPR052896">
    <property type="entry name" value="GGT-like_enzyme"/>
</dbReference>
<gene>
    <name evidence="1" type="primary">ggt_2</name>
    <name evidence="1" type="ORF">Prum_077700</name>
</gene>
<dbReference type="PANTHER" id="PTHR43881:SF1">
    <property type="entry name" value="GAMMA-GLUTAMYLTRANSPEPTIDASE (AFU_ORTHOLOGUE AFUA_4G13580)"/>
    <property type="match status" value="1"/>
</dbReference>
<dbReference type="EMBL" id="BLPG01000001">
    <property type="protein sequence ID" value="GFJ94128.1"/>
    <property type="molecule type" value="Genomic_DNA"/>
</dbReference>
<dbReference type="RefSeq" id="WP_246278334.1">
    <property type="nucleotide sequence ID" value="NZ_BLPG01000001.1"/>
</dbReference>
<dbReference type="Proteomes" id="UP000482960">
    <property type="component" value="Unassembled WGS sequence"/>
</dbReference>
<evidence type="ECO:0000313" key="1">
    <source>
        <dbReference type="EMBL" id="GFJ94128.1"/>
    </source>
</evidence>
<sequence length="515" mass="52594">MTARTAPTAMIREWLGRFVARRESWSLITARGWHDRARGAALRGRCGRDDGGRGGGNALDAALAAAAALTVTYPHQCSVGGDLVAIVRPAGGTPRAVLSIGAAAAGTDVAALRARGDRMPAGGPDTVTVPGVVAGWAAIARLGARLPLADLLAPAIALARDGVPASTGLRRAIAARRDAIRADPGLRAVLPADGEPLVQPALADTLTAIAANWRTFYKGHLAHRLVAGLRALGSPLSITDFATHRAEVVEPLSTTVDGVRWYAAPPPAQGATLLGILGSADLVTAARQAQLRRDALLGDPRTGPVDVDALMLRRTVAAAATPALARPMGDTAAVTAVGDDGTAVTLIQSVYQSFGAGILDPATGIVLHNRGSAFSLDETHPGVLRPGSRPPHTLCPALALAGDAVVALGCQGGRSQPWILAQVAADVLAAGDLPALLSRPRWVIGARDIGRTDPTLLLEPGTPGGFSATAERLGLDLATTSGPHDDAGHVQVARLRGGTLDAASDVRADGRAVVR</sequence>
<dbReference type="PRINTS" id="PR01210">
    <property type="entry name" value="GGTRANSPTASE"/>
</dbReference>
<dbReference type="Gene3D" id="3.60.20.40">
    <property type="match status" value="1"/>
</dbReference>
<dbReference type="InterPro" id="IPR043137">
    <property type="entry name" value="GGT_ssub_C"/>
</dbReference>
<dbReference type="Pfam" id="PF01019">
    <property type="entry name" value="G_glu_transpept"/>
    <property type="match status" value="1"/>
</dbReference>
<proteinExistence type="predicted"/>
<dbReference type="SUPFAM" id="SSF56235">
    <property type="entry name" value="N-terminal nucleophile aminohydrolases (Ntn hydrolases)"/>
    <property type="match status" value="1"/>
</dbReference>
<reference evidence="1 2" key="2">
    <citation type="submission" date="2020-03" db="EMBL/GenBank/DDBJ databases">
        <authorList>
            <person name="Ichikawa N."/>
            <person name="Kimura A."/>
            <person name="Kitahashi Y."/>
            <person name="Uohara A."/>
        </authorList>
    </citation>
    <scope>NUCLEOTIDE SEQUENCE [LARGE SCALE GENOMIC DNA]</scope>
    <source>
        <strain evidence="1 2">NBRC 108638</strain>
    </source>
</reference>
<keyword evidence="2" id="KW-1185">Reference proteome</keyword>
<comment type="caution">
    <text evidence="1">The sequence shown here is derived from an EMBL/GenBank/DDBJ whole genome shotgun (WGS) entry which is preliminary data.</text>
</comment>
<dbReference type="PANTHER" id="PTHR43881">
    <property type="entry name" value="GAMMA-GLUTAMYLTRANSPEPTIDASE (AFU_ORTHOLOGUE AFUA_4G13580)"/>
    <property type="match status" value="1"/>
</dbReference>
<dbReference type="InterPro" id="IPR029055">
    <property type="entry name" value="Ntn_hydrolases_N"/>
</dbReference>
<dbReference type="AlphaFoldDB" id="A0A6V8LGV7"/>